<evidence type="ECO:0000256" key="5">
    <source>
        <dbReference type="ARBA" id="ARBA00023136"/>
    </source>
</evidence>
<feature type="transmembrane region" description="Helical" evidence="6">
    <location>
        <begin position="535"/>
        <end position="556"/>
    </location>
</feature>
<proteinExistence type="predicted"/>
<evidence type="ECO:0000313" key="8">
    <source>
        <dbReference type="EMBL" id="GIG35006.1"/>
    </source>
</evidence>
<feature type="domain" description="ABC3 transporter permease C-terminal" evidence="7">
    <location>
        <begin position="809"/>
        <end position="909"/>
    </location>
</feature>
<evidence type="ECO:0000256" key="3">
    <source>
        <dbReference type="ARBA" id="ARBA00022692"/>
    </source>
</evidence>
<feature type="transmembrane region" description="Helical" evidence="6">
    <location>
        <begin position="590"/>
        <end position="612"/>
    </location>
</feature>
<keyword evidence="3 6" id="KW-0812">Transmembrane</keyword>
<dbReference type="Proteomes" id="UP000642125">
    <property type="component" value="Unassembled WGS sequence"/>
</dbReference>
<evidence type="ECO:0000256" key="6">
    <source>
        <dbReference type="SAM" id="Phobius"/>
    </source>
</evidence>
<evidence type="ECO:0000256" key="4">
    <source>
        <dbReference type="ARBA" id="ARBA00022989"/>
    </source>
</evidence>
<keyword evidence="5 6" id="KW-0472">Membrane</keyword>
<protein>
    <recommendedName>
        <fullName evidence="7">ABC3 transporter permease C-terminal domain-containing protein</fullName>
    </recommendedName>
</protein>
<dbReference type="EMBL" id="BONO01000002">
    <property type="protein sequence ID" value="GIG35006.1"/>
    <property type="molecule type" value="Genomic_DNA"/>
</dbReference>
<comment type="caution">
    <text evidence="8">The sequence shown here is derived from an EMBL/GenBank/DDBJ whole genome shotgun (WGS) entry which is preliminary data.</text>
</comment>
<dbReference type="Pfam" id="PF02687">
    <property type="entry name" value="FtsX"/>
    <property type="match status" value="1"/>
</dbReference>
<evidence type="ECO:0000313" key="9">
    <source>
        <dbReference type="Proteomes" id="UP000642125"/>
    </source>
</evidence>
<gene>
    <name evidence="8" type="ORF">Cpa01nite_03870</name>
</gene>
<feature type="transmembrane region" description="Helical" evidence="6">
    <location>
        <begin position="391"/>
        <end position="418"/>
    </location>
</feature>
<dbReference type="RefSeq" id="WP_203667048.1">
    <property type="nucleotide sequence ID" value="NZ_BONO01000002.1"/>
</dbReference>
<accession>A0A919U2C9</accession>
<reference evidence="8" key="1">
    <citation type="submission" date="2021-01" db="EMBL/GenBank/DDBJ databases">
        <title>Whole genome shotgun sequence of Cellulomonas pakistanensis NBRC 110800.</title>
        <authorList>
            <person name="Komaki H."/>
            <person name="Tamura T."/>
        </authorList>
    </citation>
    <scope>NUCLEOTIDE SEQUENCE</scope>
    <source>
        <strain evidence="8">NBRC 110800</strain>
    </source>
</reference>
<feature type="transmembrane region" description="Helical" evidence="6">
    <location>
        <begin position="475"/>
        <end position="494"/>
    </location>
</feature>
<feature type="transmembrane region" description="Helical" evidence="6">
    <location>
        <begin position="424"/>
        <end position="443"/>
    </location>
</feature>
<dbReference type="AlphaFoldDB" id="A0A919U2C9"/>
<evidence type="ECO:0000256" key="2">
    <source>
        <dbReference type="ARBA" id="ARBA00022475"/>
    </source>
</evidence>
<dbReference type="InterPro" id="IPR003838">
    <property type="entry name" value="ABC3_permease_C"/>
</dbReference>
<keyword evidence="9" id="KW-1185">Reference proteome</keyword>
<feature type="transmembrane region" description="Helical" evidence="6">
    <location>
        <begin position="800"/>
        <end position="825"/>
    </location>
</feature>
<feature type="transmembrane region" description="Helical" evidence="6">
    <location>
        <begin position="894"/>
        <end position="916"/>
    </location>
</feature>
<comment type="subcellular location">
    <subcellularLocation>
        <location evidence="1">Cell membrane</location>
        <topology evidence="1">Multi-pass membrane protein</topology>
    </subcellularLocation>
</comment>
<keyword evidence="2" id="KW-1003">Cell membrane</keyword>
<evidence type="ECO:0000259" key="7">
    <source>
        <dbReference type="Pfam" id="PF02687"/>
    </source>
</evidence>
<feature type="transmembrane region" description="Helical" evidence="6">
    <location>
        <begin position="350"/>
        <end position="371"/>
    </location>
</feature>
<name>A0A919U2C9_9CELL</name>
<sequence>MTGRHRTRAGRRRAGVDLATLPRRSAAQAGPLALVAVLVALVVALAAVVPRAVARVSDDAVRTAVARAGAAGDLVLTTTTAFTETGRGYDGVAEVSRDAAADVATGLDARLGAVLRPPVVSTATSPLALAVGAAAGAPRGETDLRLVWTPAEGAVAWVSGGEPQFPPAPDLDGDAGDLVLLPAEPGPVAPVQVALSEPVARAVGASTGDALHLAAADGSPVEAMVSGVFRPLDPGASAWHDAPDLLEPRVSRVGPATSTLAAALLSDASLAAAVEAVGPRDVRRTVRVPFAPAGFGAADAGRVLAELPRLQASPGTIGWGAQGGSLHSGAVGVLRGAVAELASARAAATALAVGGVAVGALLLVLTAGLLAQRRTGELAARRTRGATLPALAAELGTEAVLVVGAGVVAGLLLAGAVVPGPVPVAAVLAVAGVAVLALPLAAVRRARGAVDPGGARARGAAGVRGGLRDVGARRVAAEVALVALAAGAVVALRAGGGAGAAGVGGGGAAGEAGGGAAAAAGARAGLADAAAAPDLLGAAAPALLAGVGAVLAARLLPALVRRLGPLAERSRRAVPVLAVARARSDGLAPLPLLAVATAAALVVVAASSAAAVRDGQETASWVAVGGDARVTGEPDPALGAAARSWADAPGVTAAVAARVVRDVPGRTTDGAVRVDLVAGDPAELAALARALPPGVAVPAQPDAPAGEVELRWDGADRTVRALAGVAVPPPSGGQGDARPVVVVDAAELGGAEAAAPTTVWLVGPGAGAAVDGAPPPGLAEVTTRAAVLAELRSDVLPRALVGAAAGSVALLLAFVVLAVLVAAAAGGPGRGRALDTLRTVGLTDREARRVAAGELAPAALLATAAGAALGCAVTPVVLGPLGLGGAPGAGTGSIAWAAVPAPVVAGLAAAAVVLLAEHARRRTHRLGEVLRAAG</sequence>
<organism evidence="8 9">
    <name type="scientific">Cellulomonas pakistanensis</name>
    <dbReference type="NCBI Taxonomy" id="992287"/>
    <lineage>
        <taxon>Bacteria</taxon>
        <taxon>Bacillati</taxon>
        <taxon>Actinomycetota</taxon>
        <taxon>Actinomycetes</taxon>
        <taxon>Micrococcales</taxon>
        <taxon>Cellulomonadaceae</taxon>
        <taxon>Cellulomonas</taxon>
    </lineage>
</organism>
<keyword evidence="4 6" id="KW-1133">Transmembrane helix</keyword>
<feature type="transmembrane region" description="Helical" evidence="6">
    <location>
        <begin position="858"/>
        <end position="882"/>
    </location>
</feature>
<evidence type="ECO:0000256" key="1">
    <source>
        <dbReference type="ARBA" id="ARBA00004651"/>
    </source>
</evidence>